<dbReference type="SMART" id="SM00448">
    <property type="entry name" value="REC"/>
    <property type="match status" value="1"/>
</dbReference>
<proteinExistence type="predicted"/>
<dbReference type="CDD" id="cd16917">
    <property type="entry name" value="HATPase_UhpB-NarQ-NarX-like"/>
    <property type="match status" value="1"/>
</dbReference>
<dbReference type="SMART" id="SM00065">
    <property type="entry name" value="GAF"/>
    <property type="match status" value="1"/>
</dbReference>
<sequence length="623" mass="65181">MGPVRREAAVRCQDECFPHRRGGAVTTHDQSQAQAQADALASVVEDLAGKFSLRPLLDRILRRSVELLGADAGSICSVDETAGVYRKEADFGIACQSGRSFPLSEGMTGAVVAARAPLVFDEYAQVPGGHVAPADRATLHGVVGVPIAWRGAVIGACIVFSRDPDRAFTDDDARLLELFAKHAAIAIINARMHEQLEERTRAEATAAERERLVREVHDSVAQGLAAVLVHLEGVDAAGTDGGQLAAAREAARSALAESRRTALGLPPSLLEGHSLEEAIGVEVAWARATGNLDAKLVVAGRPAPLTSEVAHQAFRIAQEALTNIVQHAGAASARVGIVYGTDGLVLLVQDDGRGFDRAATLEPGHGGFGLRGIVARARTYGGTVDVESTPGWGTQIRAGLPYLPDGDGGTDPAGSRAAHRLRVLVVDDQPVTRAGVVRLLTAAEPGVQVVAEIDRPHALLDAYRLLQPDVVLVDAYLDGHDGVECTRQLVAEDPGAAVVLMGARSGDPLVGQALRAGARGCVGPDADGPELSRAVLAAAHGGITLSASVRDGLPRPMPSGPDGAALTVREREVRDLLERGLRDKQIAERLNISVKTVEKHVGAVLRKTGANSRTEVAARGAAR</sequence>
<evidence type="ECO:0000256" key="4">
    <source>
        <dbReference type="ARBA" id="ARBA00023012"/>
    </source>
</evidence>
<dbReference type="SMART" id="SM00421">
    <property type="entry name" value="HTH_LUXR"/>
    <property type="match status" value="1"/>
</dbReference>
<accession>A0A4V2XWV7</accession>
<dbReference type="CDD" id="cd17535">
    <property type="entry name" value="REC_NarL-like"/>
    <property type="match status" value="1"/>
</dbReference>
<keyword evidence="4" id="KW-0902">Two-component regulatory system</keyword>
<name>A0A4V2XWV7_9ACTN</name>
<dbReference type="InterPro" id="IPR036890">
    <property type="entry name" value="HATPase_C_sf"/>
</dbReference>
<dbReference type="SUPFAM" id="SSF52172">
    <property type="entry name" value="CheY-like"/>
    <property type="match status" value="1"/>
</dbReference>
<reference evidence="9 10" key="1">
    <citation type="submission" date="2019-02" db="EMBL/GenBank/DDBJ databases">
        <title>Draft genome sequences of novel Actinobacteria.</title>
        <authorList>
            <person name="Sahin N."/>
            <person name="Ay H."/>
            <person name="Saygin H."/>
        </authorList>
    </citation>
    <scope>NUCLEOTIDE SEQUENCE [LARGE SCALE GENOMIC DNA]</scope>
    <source>
        <strain evidence="9 10">KC603</strain>
    </source>
</reference>
<organism evidence="9 10">
    <name type="scientific">Jiangella ureilytica</name>
    <dbReference type="NCBI Taxonomy" id="2530374"/>
    <lineage>
        <taxon>Bacteria</taxon>
        <taxon>Bacillati</taxon>
        <taxon>Actinomycetota</taxon>
        <taxon>Actinomycetes</taxon>
        <taxon>Jiangellales</taxon>
        <taxon>Jiangellaceae</taxon>
        <taxon>Jiangella</taxon>
    </lineage>
</organism>
<dbReference type="PRINTS" id="PR00038">
    <property type="entry name" value="HTHLUXR"/>
</dbReference>
<dbReference type="GO" id="GO:0016020">
    <property type="term" value="C:membrane"/>
    <property type="evidence" value="ECO:0007669"/>
    <property type="project" value="InterPro"/>
</dbReference>
<dbReference type="Gene3D" id="3.30.450.40">
    <property type="match status" value="1"/>
</dbReference>
<dbReference type="Pfam" id="PF13185">
    <property type="entry name" value="GAF_2"/>
    <property type="match status" value="1"/>
</dbReference>
<dbReference type="GO" id="GO:0003677">
    <property type="term" value="F:DNA binding"/>
    <property type="evidence" value="ECO:0007669"/>
    <property type="project" value="UniProtKB-KW"/>
</dbReference>
<dbReference type="SMART" id="SM00387">
    <property type="entry name" value="HATPase_c"/>
    <property type="match status" value="1"/>
</dbReference>
<dbReference type="GO" id="GO:0046983">
    <property type="term" value="F:protein dimerization activity"/>
    <property type="evidence" value="ECO:0007669"/>
    <property type="project" value="InterPro"/>
</dbReference>
<dbReference type="InterPro" id="IPR029016">
    <property type="entry name" value="GAF-like_dom_sf"/>
</dbReference>
<protein>
    <submittedName>
        <fullName evidence="9">Response regulator</fullName>
    </submittedName>
</protein>
<dbReference type="Pfam" id="PF02518">
    <property type="entry name" value="HATPase_c"/>
    <property type="match status" value="1"/>
</dbReference>
<dbReference type="Gene3D" id="1.20.5.1930">
    <property type="match status" value="1"/>
</dbReference>
<dbReference type="Gene3D" id="3.30.565.10">
    <property type="entry name" value="Histidine kinase-like ATPase, C-terminal domain"/>
    <property type="match status" value="1"/>
</dbReference>
<keyword evidence="5" id="KW-0238">DNA-binding</keyword>
<dbReference type="GO" id="GO:0000155">
    <property type="term" value="F:phosphorelay sensor kinase activity"/>
    <property type="evidence" value="ECO:0007669"/>
    <property type="project" value="InterPro"/>
</dbReference>
<dbReference type="InterPro" id="IPR003018">
    <property type="entry name" value="GAF"/>
</dbReference>
<feature type="domain" description="Response regulatory" evidence="8">
    <location>
        <begin position="422"/>
        <end position="539"/>
    </location>
</feature>
<evidence type="ECO:0000256" key="6">
    <source>
        <dbReference type="PROSITE-ProRule" id="PRU00169"/>
    </source>
</evidence>
<dbReference type="PROSITE" id="PS50043">
    <property type="entry name" value="HTH_LUXR_2"/>
    <property type="match status" value="1"/>
</dbReference>
<dbReference type="InterPro" id="IPR016032">
    <property type="entry name" value="Sig_transdc_resp-reg_C-effctor"/>
</dbReference>
<dbReference type="InterPro" id="IPR058245">
    <property type="entry name" value="NreC/VraR/RcsB-like_REC"/>
</dbReference>
<evidence type="ECO:0000256" key="2">
    <source>
        <dbReference type="ARBA" id="ARBA00022679"/>
    </source>
</evidence>
<dbReference type="Pfam" id="PF07730">
    <property type="entry name" value="HisKA_3"/>
    <property type="match status" value="1"/>
</dbReference>
<dbReference type="InterPro" id="IPR011006">
    <property type="entry name" value="CheY-like_superfamily"/>
</dbReference>
<dbReference type="Proteomes" id="UP000295621">
    <property type="component" value="Unassembled WGS sequence"/>
</dbReference>
<keyword evidence="1 6" id="KW-0597">Phosphoprotein</keyword>
<dbReference type="OrthoDB" id="144293at2"/>
<dbReference type="PANTHER" id="PTHR24421">
    <property type="entry name" value="NITRATE/NITRITE SENSOR PROTEIN NARX-RELATED"/>
    <property type="match status" value="1"/>
</dbReference>
<evidence type="ECO:0000259" key="8">
    <source>
        <dbReference type="PROSITE" id="PS50110"/>
    </source>
</evidence>
<dbReference type="InterPro" id="IPR001789">
    <property type="entry name" value="Sig_transdc_resp-reg_receiver"/>
</dbReference>
<dbReference type="InterPro" id="IPR011712">
    <property type="entry name" value="Sig_transdc_His_kin_sub3_dim/P"/>
</dbReference>
<evidence type="ECO:0000256" key="3">
    <source>
        <dbReference type="ARBA" id="ARBA00022777"/>
    </source>
</evidence>
<dbReference type="SUPFAM" id="SSF46894">
    <property type="entry name" value="C-terminal effector domain of the bipartite response regulators"/>
    <property type="match status" value="1"/>
</dbReference>
<dbReference type="Gene3D" id="3.40.50.2300">
    <property type="match status" value="1"/>
</dbReference>
<evidence type="ECO:0000313" key="10">
    <source>
        <dbReference type="Proteomes" id="UP000295621"/>
    </source>
</evidence>
<dbReference type="EMBL" id="SMKL01000027">
    <property type="protein sequence ID" value="TDC50855.1"/>
    <property type="molecule type" value="Genomic_DNA"/>
</dbReference>
<dbReference type="PANTHER" id="PTHR24421:SF62">
    <property type="entry name" value="SENSORY TRANSDUCTION HISTIDINE KINASE"/>
    <property type="match status" value="1"/>
</dbReference>
<dbReference type="CDD" id="cd06170">
    <property type="entry name" value="LuxR_C_like"/>
    <property type="match status" value="1"/>
</dbReference>
<keyword evidence="2" id="KW-0808">Transferase</keyword>
<dbReference type="InterPro" id="IPR003594">
    <property type="entry name" value="HATPase_dom"/>
</dbReference>
<dbReference type="Pfam" id="PF00072">
    <property type="entry name" value="Response_reg"/>
    <property type="match status" value="1"/>
</dbReference>
<keyword evidence="10" id="KW-1185">Reference proteome</keyword>
<dbReference type="GO" id="GO:0006355">
    <property type="term" value="P:regulation of DNA-templated transcription"/>
    <property type="evidence" value="ECO:0007669"/>
    <property type="project" value="InterPro"/>
</dbReference>
<feature type="modified residue" description="4-aspartylphosphate" evidence="6">
    <location>
        <position position="474"/>
    </location>
</feature>
<evidence type="ECO:0000313" key="9">
    <source>
        <dbReference type="EMBL" id="TDC50855.1"/>
    </source>
</evidence>
<evidence type="ECO:0000256" key="5">
    <source>
        <dbReference type="ARBA" id="ARBA00023125"/>
    </source>
</evidence>
<dbReference type="AlphaFoldDB" id="A0A4V2XWV7"/>
<dbReference type="SUPFAM" id="SSF55781">
    <property type="entry name" value="GAF domain-like"/>
    <property type="match status" value="1"/>
</dbReference>
<dbReference type="InterPro" id="IPR000792">
    <property type="entry name" value="Tscrpt_reg_LuxR_C"/>
</dbReference>
<feature type="domain" description="HTH luxR-type" evidence="7">
    <location>
        <begin position="559"/>
        <end position="623"/>
    </location>
</feature>
<dbReference type="PROSITE" id="PS50110">
    <property type="entry name" value="RESPONSE_REGULATORY"/>
    <property type="match status" value="1"/>
</dbReference>
<evidence type="ECO:0000256" key="1">
    <source>
        <dbReference type="ARBA" id="ARBA00022553"/>
    </source>
</evidence>
<comment type="caution">
    <text evidence="9">The sequence shown here is derived from an EMBL/GenBank/DDBJ whole genome shotgun (WGS) entry which is preliminary data.</text>
</comment>
<evidence type="ECO:0000259" key="7">
    <source>
        <dbReference type="PROSITE" id="PS50043"/>
    </source>
</evidence>
<dbReference type="SUPFAM" id="SSF55874">
    <property type="entry name" value="ATPase domain of HSP90 chaperone/DNA topoisomerase II/histidine kinase"/>
    <property type="match status" value="1"/>
</dbReference>
<dbReference type="Pfam" id="PF00196">
    <property type="entry name" value="GerE"/>
    <property type="match status" value="1"/>
</dbReference>
<gene>
    <name evidence="9" type="ORF">E1212_14020</name>
</gene>
<dbReference type="InterPro" id="IPR050482">
    <property type="entry name" value="Sensor_HK_TwoCompSys"/>
</dbReference>
<keyword evidence="3" id="KW-0418">Kinase</keyword>